<keyword evidence="5 9" id="KW-0812">Transmembrane</keyword>
<evidence type="ECO:0000313" key="10">
    <source>
        <dbReference type="EMBL" id="MFC4076836.1"/>
    </source>
</evidence>
<feature type="transmembrane region" description="Helical" evidence="9">
    <location>
        <begin position="109"/>
        <end position="133"/>
    </location>
</feature>
<evidence type="ECO:0000313" key="11">
    <source>
        <dbReference type="Proteomes" id="UP001595843"/>
    </source>
</evidence>
<dbReference type="EMBL" id="JBHSAP010000009">
    <property type="protein sequence ID" value="MFC4076836.1"/>
    <property type="molecule type" value="Genomic_DNA"/>
</dbReference>
<dbReference type="Proteomes" id="UP001595843">
    <property type="component" value="Unassembled WGS sequence"/>
</dbReference>
<comment type="caution">
    <text evidence="10">The sequence shown here is derived from an EMBL/GenBank/DDBJ whole genome shotgun (WGS) entry which is preliminary data.</text>
</comment>
<dbReference type="Pfam" id="PF12822">
    <property type="entry name" value="ECF_trnsprt"/>
    <property type="match status" value="1"/>
</dbReference>
<evidence type="ECO:0000256" key="8">
    <source>
        <dbReference type="PIRNR" id="PIRNR037778"/>
    </source>
</evidence>
<proteinExistence type="inferred from homology"/>
<evidence type="ECO:0000256" key="7">
    <source>
        <dbReference type="ARBA" id="ARBA00023136"/>
    </source>
</evidence>
<dbReference type="PANTHER" id="PTHR38438:SF1">
    <property type="entry name" value="RIBOFLAVIN TRANSPORTER RIBU"/>
    <property type="match status" value="1"/>
</dbReference>
<evidence type="ECO:0000256" key="3">
    <source>
        <dbReference type="ARBA" id="ARBA00022448"/>
    </source>
</evidence>
<evidence type="ECO:0000256" key="4">
    <source>
        <dbReference type="ARBA" id="ARBA00022475"/>
    </source>
</evidence>
<protein>
    <recommendedName>
        <fullName evidence="8">Riboflavin transporter</fullName>
    </recommendedName>
</protein>
<keyword evidence="7 8" id="KW-0472">Membrane</keyword>
<organism evidence="10 11">
    <name type="scientific">Salinithrix halophila</name>
    <dbReference type="NCBI Taxonomy" id="1485204"/>
    <lineage>
        <taxon>Bacteria</taxon>
        <taxon>Bacillati</taxon>
        <taxon>Bacillota</taxon>
        <taxon>Bacilli</taxon>
        <taxon>Bacillales</taxon>
        <taxon>Thermoactinomycetaceae</taxon>
        <taxon>Salinithrix</taxon>
    </lineage>
</organism>
<keyword evidence="4 8" id="KW-1003">Cell membrane</keyword>
<dbReference type="PANTHER" id="PTHR38438">
    <property type="entry name" value="RIBOFLAVIN TRANSPORTER RIBU"/>
    <property type="match status" value="1"/>
</dbReference>
<dbReference type="InterPro" id="IPR024529">
    <property type="entry name" value="ECF_trnsprt_substrate-spec"/>
</dbReference>
<keyword evidence="11" id="KW-1185">Reference proteome</keyword>
<dbReference type="PIRSF" id="PIRSF037778">
    <property type="entry name" value="UCP037778_transp_RibU"/>
    <property type="match status" value="1"/>
</dbReference>
<keyword evidence="3 8" id="KW-0813">Transport</keyword>
<feature type="transmembrane region" description="Helical" evidence="9">
    <location>
        <begin position="153"/>
        <end position="178"/>
    </location>
</feature>
<comment type="function">
    <text evidence="8">Probably a riboflavin-binding protein that interacts with the energy-coupling factor (ECF) ABC-transporter complex.</text>
</comment>
<keyword evidence="6 9" id="KW-1133">Transmembrane helix</keyword>
<dbReference type="InterPro" id="IPR025720">
    <property type="entry name" value="RibU"/>
</dbReference>
<gene>
    <name evidence="10" type="ORF">ACFOUO_08430</name>
</gene>
<evidence type="ECO:0000256" key="9">
    <source>
        <dbReference type="SAM" id="Phobius"/>
    </source>
</evidence>
<evidence type="ECO:0000256" key="5">
    <source>
        <dbReference type="ARBA" id="ARBA00022692"/>
    </source>
</evidence>
<comment type="subcellular location">
    <subcellularLocation>
        <location evidence="1">Cell membrane</location>
        <topology evidence="1">Multi-pass membrane protein</topology>
    </subcellularLocation>
</comment>
<feature type="transmembrane region" description="Helical" evidence="9">
    <location>
        <begin position="45"/>
        <end position="64"/>
    </location>
</feature>
<reference evidence="11" key="1">
    <citation type="journal article" date="2019" name="Int. J. Syst. Evol. Microbiol.">
        <title>The Global Catalogue of Microorganisms (GCM) 10K type strain sequencing project: providing services to taxonomists for standard genome sequencing and annotation.</title>
        <authorList>
            <consortium name="The Broad Institute Genomics Platform"/>
            <consortium name="The Broad Institute Genome Sequencing Center for Infectious Disease"/>
            <person name="Wu L."/>
            <person name="Ma J."/>
        </authorList>
    </citation>
    <scope>NUCLEOTIDE SEQUENCE [LARGE SCALE GENOMIC DNA]</scope>
    <source>
        <strain evidence="11">IBRC-M 10813</strain>
    </source>
</reference>
<name>A0ABV8JD34_9BACL</name>
<sequence length="190" mass="20457">MAKTSSTAKLTTVSLLACFAFIMQSLNFPLPPFPAFLRVDFSELPAIAAGLLFGPLTGVLVEFIKNLLHFLFTGSESGIPIGQMSNFLAGGTFVLITSMLARKIPGVKGLVIGFTTATFSMAVLMSVANYLVILPAYAFLINWTIEGPEKTALVLYGIGPFNLVKGALVALVFLPLYYRLKPKLRFPTTG</sequence>
<dbReference type="Gene3D" id="1.10.1760.20">
    <property type="match status" value="1"/>
</dbReference>
<evidence type="ECO:0000256" key="1">
    <source>
        <dbReference type="ARBA" id="ARBA00004651"/>
    </source>
</evidence>
<dbReference type="RefSeq" id="WP_380704138.1">
    <property type="nucleotide sequence ID" value="NZ_JBHSAP010000009.1"/>
</dbReference>
<evidence type="ECO:0000256" key="6">
    <source>
        <dbReference type="ARBA" id="ARBA00022989"/>
    </source>
</evidence>
<accession>A0ABV8JD34</accession>
<comment type="similarity">
    <text evidence="2 8">Belongs to the prokaryotic riboflavin transporter (P-RFT) (TC 2.A.87) family.</text>
</comment>
<evidence type="ECO:0000256" key="2">
    <source>
        <dbReference type="ARBA" id="ARBA00005540"/>
    </source>
</evidence>